<dbReference type="EMBL" id="CACVKT020003486">
    <property type="protein sequence ID" value="CAC5384126.1"/>
    <property type="molecule type" value="Genomic_DNA"/>
</dbReference>
<dbReference type="SUPFAM" id="SSF56349">
    <property type="entry name" value="DNA breaking-rejoining enzymes"/>
    <property type="match status" value="1"/>
</dbReference>
<dbReference type="GO" id="GO:0006310">
    <property type="term" value="P:DNA recombination"/>
    <property type="evidence" value="ECO:0007669"/>
    <property type="project" value="UniProtKB-KW"/>
</dbReference>
<evidence type="ECO:0000313" key="3">
    <source>
        <dbReference type="EMBL" id="CAC5384126.1"/>
    </source>
</evidence>
<keyword evidence="2" id="KW-0472">Membrane</keyword>
<keyword evidence="4" id="KW-1185">Reference proteome</keyword>
<dbReference type="InterPro" id="IPR011010">
    <property type="entry name" value="DNA_brk_join_enz"/>
</dbReference>
<dbReference type="Proteomes" id="UP000507470">
    <property type="component" value="Unassembled WGS sequence"/>
</dbReference>
<sequence length="427" mass="49696">MAETSRFASLEPEDLTKILNDRDSKNTKNVIGVAKRIIGDYLLEKDGSFETIQDLDQACTEDVVKTLRQFYGEVRKTDGTLYAKKSLITLRFGLQKHFIETRKEDIINSEHYNAANDMFKAMMVAMKKEGKATVNHKEPICPEDLQKLYKHEHFFLNTPEALQKRVFFEYLYYFCNRGRENIRDVQRDDFELKRDAKGLRYVRVKVLRQTKNHRGDDFTDVDDKDGRMYEIPGSANCPVRSFTKYFSKLHPDRTDFWQRPKLASKTTESADVWYDNSPVGKNTLGNLMAKISEECGLSRRYTNHCIRTTCITVLDEGGIETRHIMGLSGHKSESAVKSYCKRLSSTKKHEMSNILSETIQSSTSSNGELSEKRVKIRIQQHQYVIMALTYFLMMLNLIKYYRTFQAMSQIRQTFKILFPPHVVQQLV</sequence>
<dbReference type="PANTHER" id="PTHR21446:SF12">
    <property type="entry name" value="POTASSIUM CHANNEL TETRAMERIZATION DOMAIN CONTAINING 1"/>
    <property type="match status" value="1"/>
</dbReference>
<protein>
    <submittedName>
        <fullName evidence="3">KCTD1_15</fullName>
    </submittedName>
</protein>
<gene>
    <name evidence="3" type="ORF">MCOR_19800</name>
</gene>
<evidence type="ECO:0000256" key="2">
    <source>
        <dbReference type="SAM" id="Phobius"/>
    </source>
</evidence>
<proteinExistence type="predicted"/>
<dbReference type="PANTHER" id="PTHR21446">
    <property type="entry name" value="DUF3504 DOMAIN-CONTAINING PROTEIN"/>
    <property type="match status" value="1"/>
</dbReference>
<dbReference type="Gene3D" id="1.10.443.10">
    <property type="entry name" value="Intergrase catalytic core"/>
    <property type="match status" value="1"/>
</dbReference>
<keyword evidence="2" id="KW-0812">Transmembrane</keyword>
<reference evidence="3 4" key="1">
    <citation type="submission" date="2020-06" db="EMBL/GenBank/DDBJ databases">
        <authorList>
            <person name="Li R."/>
            <person name="Bekaert M."/>
        </authorList>
    </citation>
    <scope>NUCLEOTIDE SEQUENCE [LARGE SCALE GENOMIC DNA]</scope>
    <source>
        <strain evidence="4">wild</strain>
    </source>
</reference>
<keyword evidence="1" id="KW-0233">DNA recombination</keyword>
<evidence type="ECO:0000313" key="4">
    <source>
        <dbReference type="Proteomes" id="UP000507470"/>
    </source>
</evidence>
<evidence type="ECO:0000256" key="1">
    <source>
        <dbReference type="ARBA" id="ARBA00023172"/>
    </source>
</evidence>
<accession>A0A6J8BKH4</accession>
<name>A0A6J8BKH4_MYTCO</name>
<dbReference type="GO" id="GO:0003677">
    <property type="term" value="F:DNA binding"/>
    <property type="evidence" value="ECO:0007669"/>
    <property type="project" value="InterPro"/>
</dbReference>
<keyword evidence="2" id="KW-1133">Transmembrane helix</keyword>
<organism evidence="3 4">
    <name type="scientific">Mytilus coruscus</name>
    <name type="common">Sea mussel</name>
    <dbReference type="NCBI Taxonomy" id="42192"/>
    <lineage>
        <taxon>Eukaryota</taxon>
        <taxon>Metazoa</taxon>
        <taxon>Spiralia</taxon>
        <taxon>Lophotrochozoa</taxon>
        <taxon>Mollusca</taxon>
        <taxon>Bivalvia</taxon>
        <taxon>Autobranchia</taxon>
        <taxon>Pteriomorphia</taxon>
        <taxon>Mytilida</taxon>
        <taxon>Mytiloidea</taxon>
        <taxon>Mytilidae</taxon>
        <taxon>Mytilinae</taxon>
        <taxon>Mytilus</taxon>
    </lineage>
</organism>
<dbReference type="OrthoDB" id="10067014at2759"/>
<feature type="transmembrane region" description="Helical" evidence="2">
    <location>
        <begin position="383"/>
        <end position="401"/>
    </location>
</feature>
<dbReference type="InterPro" id="IPR013762">
    <property type="entry name" value="Integrase-like_cat_sf"/>
</dbReference>
<dbReference type="InterPro" id="IPR052787">
    <property type="entry name" value="MAVS"/>
</dbReference>
<dbReference type="AlphaFoldDB" id="A0A6J8BKH4"/>
<dbReference type="GO" id="GO:0015074">
    <property type="term" value="P:DNA integration"/>
    <property type="evidence" value="ECO:0007669"/>
    <property type="project" value="InterPro"/>
</dbReference>